<evidence type="ECO:0000256" key="5">
    <source>
        <dbReference type="ARBA" id="ARBA00023136"/>
    </source>
</evidence>
<feature type="transmembrane region" description="Helical" evidence="6">
    <location>
        <begin position="98"/>
        <end position="115"/>
    </location>
</feature>
<sequence length="325" mass="35872">MDKSILITVVSLLLVLVVTGMIAFMVANSKSAKKRRMMSVIRGGVSEDGGRKGNAVDMRREALAKKLKENKDPDSEEKKKSLSTKLKQAGLTISVKQFWLYSVLLAVVLTGLVYLSGKGPFVVAMTAIIGFFGLPKFILKRLTLRRQKKFLSELPDALEAMTRLLRAGMPVSEAIKMVAREFTGPIGEEMGHIFDQQKIGVPLPEAVQECGRRIPLPEVRMFATAVAIQAQTGSSLSEILDGLAKVIRARFRLRRKVQALSSEAKSSAMIIGALPVLVATGMYFLNYDYISVLFYEPKGKVMLAGAVLWMCCGIFCMRQMINFKV</sequence>
<comment type="caution">
    <text evidence="8">The sequence shown here is derived from an EMBL/GenBank/DDBJ whole genome shotgun (WGS) entry which is preliminary data.</text>
</comment>
<proteinExistence type="predicted"/>
<evidence type="ECO:0000256" key="3">
    <source>
        <dbReference type="ARBA" id="ARBA00022692"/>
    </source>
</evidence>
<keyword evidence="4 6" id="KW-1133">Transmembrane helix</keyword>
<evidence type="ECO:0000256" key="6">
    <source>
        <dbReference type="SAM" id="Phobius"/>
    </source>
</evidence>
<protein>
    <submittedName>
        <fullName evidence="8">Type II secretion protein F</fullName>
    </submittedName>
</protein>
<dbReference type="Pfam" id="PF00482">
    <property type="entry name" value="T2SSF"/>
    <property type="match status" value="1"/>
</dbReference>
<feature type="transmembrane region" description="Helical" evidence="6">
    <location>
        <begin position="264"/>
        <end position="285"/>
    </location>
</feature>
<keyword evidence="3 6" id="KW-0812">Transmembrane</keyword>
<evidence type="ECO:0000256" key="1">
    <source>
        <dbReference type="ARBA" id="ARBA00004651"/>
    </source>
</evidence>
<evidence type="ECO:0000256" key="2">
    <source>
        <dbReference type="ARBA" id="ARBA00022475"/>
    </source>
</evidence>
<dbReference type="GO" id="GO:0005886">
    <property type="term" value="C:plasma membrane"/>
    <property type="evidence" value="ECO:0007669"/>
    <property type="project" value="UniProtKB-SubCell"/>
</dbReference>
<dbReference type="PANTHER" id="PTHR35007">
    <property type="entry name" value="INTEGRAL MEMBRANE PROTEIN-RELATED"/>
    <property type="match status" value="1"/>
</dbReference>
<feature type="transmembrane region" description="Helical" evidence="6">
    <location>
        <begin position="6"/>
        <end position="27"/>
    </location>
</feature>
<accession>A0A2W5N0F9</accession>
<name>A0A2W5N0F9_9BACT</name>
<dbReference type="Proteomes" id="UP000249417">
    <property type="component" value="Unassembled WGS sequence"/>
</dbReference>
<feature type="transmembrane region" description="Helical" evidence="6">
    <location>
        <begin position="301"/>
        <end position="321"/>
    </location>
</feature>
<keyword evidence="5 6" id="KW-0472">Membrane</keyword>
<feature type="domain" description="Type II secretion system protein GspF" evidence="7">
    <location>
        <begin position="158"/>
        <end position="282"/>
    </location>
</feature>
<reference evidence="8 9" key="1">
    <citation type="submission" date="2017-08" db="EMBL/GenBank/DDBJ databases">
        <title>Infants hospitalized years apart are colonized by the same room-sourced microbial strains.</title>
        <authorList>
            <person name="Brooks B."/>
            <person name="Olm M.R."/>
            <person name="Firek B.A."/>
            <person name="Baker R."/>
            <person name="Thomas B.C."/>
            <person name="Morowitz M.J."/>
            <person name="Banfield J.F."/>
        </authorList>
    </citation>
    <scope>NUCLEOTIDE SEQUENCE [LARGE SCALE GENOMIC DNA]</scope>
    <source>
        <strain evidence="8">S2_005_002_R2_29</strain>
    </source>
</reference>
<gene>
    <name evidence="8" type="ORF">DI551_04105</name>
</gene>
<evidence type="ECO:0000259" key="7">
    <source>
        <dbReference type="Pfam" id="PF00482"/>
    </source>
</evidence>
<dbReference type="AlphaFoldDB" id="A0A2W5N0F9"/>
<dbReference type="Gene3D" id="1.20.81.30">
    <property type="entry name" value="Type II secretion system (T2SS), domain F"/>
    <property type="match status" value="1"/>
</dbReference>
<evidence type="ECO:0000313" key="9">
    <source>
        <dbReference type="Proteomes" id="UP000249417"/>
    </source>
</evidence>
<dbReference type="EMBL" id="QFQB01000019">
    <property type="protein sequence ID" value="PZQ46942.1"/>
    <property type="molecule type" value="Genomic_DNA"/>
</dbReference>
<dbReference type="InterPro" id="IPR018076">
    <property type="entry name" value="T2SS_GspF_dom"/>
</dbReference>
<comment type="subcellular location">
    <subcellularLocation>
        <location evidence="1">Cell membrane</location>
        <topology evidence="1">Multi-pass membrane protein</topology>
    </subcellularLocation>
</comment>
<evidence type="ECO:0000313" key="8">
    <source>
        <dbReference type="EMBL" id="PZQ46942.1"/>
    </source>
</evidence>
<keyword evidence="2" id="KW-1003">Cell membrane</keyword>
<evidence type="ECO:0000256" key="4">
    <source>
        <dbReference type="ARBA" id="ARBA00022989"/>
    </source>
</evidence>
<dbReference type="InterPro" id="IPR042094">
    <property type="entry name" value="T2SS_GspF_sf"/>
</dbReference>
<dbReference type="PANTHER" id="PTHR35007:SF1">
    <property type="entry name" value="PILUS ASSEMBLY PROTEIN"/>
    <property type="match status" value="1"/>
</dbReference>
<feature type="transmembrane region" description="Helical" evidence="6">
    <location>
        <begin position="121"/>
        <end position="139"/>
    </location>
</feature>
<organism evidence="8 9">
    <name type="scientific">Micavibrio aeruginosavorus</name>
    <dbReference type="NCBI Taxonomy" id="349221"/>
    <lineage>
        <taxon>Bacteria</taxon>
        <taxon>Pseudomonadati</taxon>
        <taxon>Bdellovibrionota</taxon>
        <taxon>Bdellovibrionia</taxon>
        <taxon>Bdellovibrionales</taxon>
        <taxon>Pseudobdellovibrionaceae</taxon>
        <taxon>Micavibrio</taxon>
    </lineage>
</organism>